<evidence type="ECO:0000313" key="4">
    <source>
        <dbReference type="EMBL" id="SIS77161.1"/>
    </source>
</evidence>
<gene>
    <name evidence="4" type="ORF">SAMN05421761_104108</name>
</gene>
<proteinExistence type="predicted"/>
<accession>A0A1N7LTY8</accession>
<dbReference type="GO" id="GO:0000160">
    <property type="term" value="P:phosphorelay signal transduction system"/>
    <property type="evidence" value="ECO:0007669"/>
    <property type="project" value="InterPro"/>
</dbReference>
<keyword evidence="2" id="KW-0175">Coiled coil</keyword>
<feature type="domain" description="HPt" evidence="3">
    <location>
        <begin position="18"/>
        <end position="110"/>
    </location>
</feature>
<name>A0A1N7LTY8_9BACT</name>
<evidence type="ECO:0000259" key="3">
    <source>
        <dbReference type="PROSITE" id="PS50894"/>
    </source>
</evidence>
<reference evidence="5" key="1">
    <citation type="submission" date="2017-01" db="EMBL/GenBank/DDBJ databases">
        <authorList>
            <person name="Varghese N."/>
            <person name="Submissions S."/>
        </authorList>
    </citation>
    <scope>NUCLEOTIDE SEQUENCE [LARGE SCALE GENOMIC DNA]</scope>
    <source>
        <strain evidence="5">DSM 46698</strain>
    </source>
</reference>
<evidence type="ECO:0000256" key="1">
    <source>
        <dbReference type="PROSITE-ProRule" id="PRU00110"/>
    </source>
</evidence>
<feature type="modified residue" description="Phosphohistidine" evidence="1">
    <location>
        <position position="57"/>
    </location>
</feature>
<dbReference type="InterPro" id="IPR036641">
    <property type="entry name" value="HPT_dom_sf"/>
</dbReference>
<dbReference type="PROSITE" id="PS50894">
    <property type="entry name" value="HPT"/>
    <property type="match status" value="1"/>
</dbReference>
<protein>
    <recommendedName>
        <fullName evidence="3">HPt domain-containing protein</fullName>
    </recommendedName>
</protein>
<dbReference type="OrthoDB" id="982275at2"/>
<evidence type="ECO:0000313" key="5">
    <source>
        <dbReference type="Proteomes" id="UP000186026"/>
    </source>
</evidence>
<evidence type="ECO:0000256" key="2">
    <source>
        <dbReference type="SAM" id="Coils"/>
    </source>
</evidence>
<dbReference type="EMBL" id="FTOP01000004">
    <property type="protein sequence ID" value="SIS77161.1"/>
    <property type="molecule type" value="Genomic_DNA"/>
</dbReference>
<keyword evidence="1" id="KW-0597">Phosphoprotein</keyword>
<dbReference type="AlphaFoldDB" id="A0A1N7LTY8"/>
<dbReference type="SUPFAM" id="SSF47226">
    <property type="entry name" value="Histidine-containing phosphotransfer domain, HPT domain"/>
    <property type="match status" value="1"/>
</dbReference>
<keyword evidence="5" id="KW-1185">Reference proteome</keyword>
<dbReference type="STRING" id="529505.SAMN05421761_104108"/>
<dbReference type="Gene3D" id="1.20.120.160">
    <property type="entry name" value="HPT domain"/>
    <property type="match status" value="1"/>
</dbReference>
<dbReference type="GO" id="GO:0004672">
    <property type="term" value="F:protein kinase activity"/>
    <property type="evidence" value="ECO:0007669"/>
    <property type="project" value="UniProtKB-ARBA"/>
</dbReference>
<feature type="coiled-coil region" evidence="2">
    <location>
        <begin position="75"/>
        <end position="109"/>
    </location>
</feature>
<dbReference type="RefSeq" id="WP_076499707.1">
    <property type="nucleotide sequence ID" value="NZ_FTOP01000004.1"/>
</dbReference>
<organism evidence="4 5">
    <name type="scientific">Belliella pelovolcani</name>
    <dbReference type="NCBI Taxonomy" id="529505"/>
    <lineage>
        <taxon>Bacteria</taxon>
        <taxon>Pseudomonadati</taxon>
        <taxon>Bacteroidota</taxon>
        <taxon>Cytophagia</taxon>
        <taxon>Cytophagales</taxon>
        <taxon>Cyclobacteriaceae</taxon>
        <taxon>Belliella</taxon>
    </lineage>
</organism>
<dbReference type="Proteomes" id="UP000186026">
    <property type="component" value="Unassembled WGS sequence"/>
</dbReference>
<dbReference type="InterPro" id="IPR008207">
    <property type="entry name" value="Sig_transdc_His_kin_Hpt_dom"/>
</dbReference>
<sequence>MYQIVNPQTIFQYFGDDDKEMIKEMIEIILETNLHDLKELDQFYAQDDYATVKKRCHKAKPSMSYVGALETRKLLEAIEADLENSRSKYDLLKSQIITIEQELKDFLEKL</sequence>